<reference evidence="1" key="1">
    <citation type="submission" date="2023-05" db="EMBL/GenBank/DDBJ databases">
        <authorList>
            <consortium name="ELIXIR-Norway"/>
        </authorList>
    </citation>
    <scope>NUCLEOTIDE SEQUENCE</scope>
</reference>
<accession>A0ACB0EJ93</accession>
<organism evidence="1 2">
    <name type="scientific">Rangifer tarandus platyrhynchus</name>
    <name type="common">Svalbard reindeer</name>
    <dbReference type="NCBI Taxonomy" id="3082113"/>
    <lineage>
        <taxon>Eukaryota</taxon>
        <taxon>Metazoa</taxon>
        <taxon>Chordata</taxon>
        <taxon>Craniata</taxon>
        <taxon>Vertebrata</taxon>
        <taxon>Euteleostomi</taxon>
        <taxon>Mammalia</taxon>
        <taxon>Eutheria</taxon>
        <taxon>Laurasiatheria</taxon>
        <taxon>Artiodactyla</taxon>
        <taxon>Ruminantia</taxon>
        <taxon>Pecora</taxon>
        <taxon>Cervidae</taxon>
        <taxon>Odocoileinae</taxon>
        <taxon>Rangifer</taxon>
    </lineage>
</organism>
<sequence length="145" mass="14986">MATSASAIGPARPALRCSRGAGEPLRRPLLRMLYPPPPAQPSPTPAPRHPGCAAGPKPEVVSGSREADAPAQPGDHGDPTSSQAPGHRTLTRALEPEKRRPLLSPWADGARARGAGREGALLPPLRWQAQAGPRGEEGSGLCGLL</sequence>
<name>A0ACB0EJ93_RANTA</name>
<dbReference type="EMBL" id="OX596104">
    <property type="protein sequence ID" value="CAI9700246.1"/>
    <property type="molecule type" value="Genomic_DNA"/>
</dbReference>
<protein>
    <submittedName>
        <fullName evidence="1">Uncharacterized protein</fullName>
    </submittedName>
</protein>
<dbReference type="Proteomes" id="UP001162501">
    <property type="component" value="Chromosome 20"/>
</dbReference>
<evidence type="ECO:0000313" key="2">
    <source>
        <dbReference type="Proteomes" id="UP001162501"/>
    </source>
</evidence>
<proteinExistence type="predicted"/>
<gene>
    <name evidence="1" type="ORF">MRATA1EN3_LOCUS11459</name>
</gene>
<evidence type="ECO:0000313" key="1">
    <source>
        <dbReference type="EMBL" id="CAI9700246.1"/>
    </source>
</evidence>